<organism evidence="1 2">
    <name type="scientific">Persea americana</name>
    <name type="common">Avocado</name>
    <dbReference type="NCBI Taxonomy" id="3435"/>
    <lineage>
        <taxon>Eukaryota</taxon>
        <taxon>Viridiplantae</taxon>
        <taxon>Streptophyta</taxon>
        <taxon>Embryophyta</taxon>
        <taxon>Tracheophyta</taxon>
        <taxon>Spermatophyta</taxon>
        <taxon>Magnoliopsida</taxon>
        <taxon>Magnoliidae</taxon>
        <taxon>Laurales</taxon>
        <taxon>Lauraceae</taxon>
        <taxon>Persea</taxon>
    </lineage>
</organism>
<evidence type="ECO:0000313" key="1">
    <source>
        <dbReference type="EMBL" id="KAJ8634140.1"/>
    </source>
</evidence>
<accession>A0ACC2LKZ8</accession>
<proteinExistence type="predicted"/>
<dbReference type="EMBL" id="CM056816">
    <property type="protein sequence ID" value="KAJ8634140.1"/>
    <property type="molecule type" value="Genomic_DNA"/>
</dbReference>
<gene>
    <name evidence="1" type="ORF">MRB53_027476</name>
</gene>
<dbReference type="Proteomes" id="UP001234297">
    <property type="component" value="Chromosome 8"/>
</dbReference>
<evidence type="ECO:0000313" key="2">
    <source>
        <dbReference type="Proteomes" id="UP001234297"/>
    </source>
</evidence>
<sequence>MAPKREKKKKQKKVEISIEPFPGADQVYCYDATKTYTYFNYIISIGDDRSIFCTFGYNYQAIADWLVDIQHIYRRHRHYLLVGVSLDSQLNKKGGPSAGHPYTVLTLCIGSHCLNIFLGWDDKLPKPFRDFLHNPAVFFVGVDMEKKKRKLEADRGVVLRKVVDLLPVAEESLGKKIFPRWLHNVAGAVLGEEYEVEKPERVKMCDYEDRDMLPEQVKYSCFEAFLAFEIGKKILI</sequence>
<reference evidence="1 2" key="1">
    <citation type="journal article" date="2022" name="Hortic Res">
        <title>A haplotype resolved chromosomal level avocado genome allows analysis of novel avocado genes.</title>
        <authorList>
            <person name="Nath O."/>
            <person name="Fletcher S.J."/>
            <person name="Hayward A."/>
            <person name="Shaw L.M."/>
            <person name="Masouleh A.K."/>
            <person name="Furtado A."/>
            <person name="Henry R.J."/>
            <person name="Mitter N."/>
        </authorList>
    </citation>
    <scope>NUCLEOTIDE SEQUENCE [LARGE SCALE GENOMIC DNA]</scope>
    <source>
        <strain evidence="2">cv. Hass</strain>
    </source>
</reference>
<protein>
    <submittedName>
        <fullName evidence="1">Uncharacterized protein</fullName>
    </submittedName>
</protein>
<name>A0ACC2LKZ8_PERAE</name>
<keyword evidence="2" id="KW-1185">Reference proteome</keyword>
<comment type="caution">
    <text evidence="1">The sequence shown here is derived from an EMBL/GenBank/DDBJ whole genome shotgun (WGS) entry which is preliminary data.</text>
</comment>